<keyword evidence="1" id="KW-0805">Transcription regulation</keyword>
<dbReference type="SUPFAM" id="SSF46785">
    <property type="entry name" value="Winged helix' DNA-binding domain"/>
    <property type="match status" value="1"/>
</dbReference>
<dbReference type="PROSITE" id="PS50949">
    <property type="entry name" value="HTH_GNTR"/>
    <property type="match status" value="1"/>
</dbReference>
<dbReference type="GO" id="GO:0003677">
    <property type="term" value="F:DNA binding"/>
    <property type="evidence" value="ECO:0007669"/>
    <property type="project" value="UniProtKB-KW"/>
</dbReference>
<dbReference type="InterPro" id="IPR028978">
    <property type="entry name" value="Chorismate_lyase_/UTRA_dom_sf"/>
</dbReference>
<keyword evidence="7" id="KW-1185">Reference proteome</keyword>
<evidence type="ECO:0000256" key="4">
    <source>
        <dbReference type="SAM" id="MobiDB-lite"/>
    </source>
</evidence>
<dbReference type="PANTHER" id="PTHR44846">
    <property type="entry name" value="MANNOSYL-D-GLYCERATE TRANSPORT/METABOLISM SYSTEM REPRESSOR MNGR-RELATED"/>
    <property type="match status" value="1"/>
</dbReference>
<dbReference type="InterPro" id="IPR000524">
    <property type="entry name" value="Tscrpt_reg_HTH_GntR"/>
</dbReference>
<dbReference type="EMBL" id="BMQB01000013">
    <property type="protein sequence ID" value="GGK09473.1"/>
    <property type="molecule type" value="Genomic_DNA"/>
</dbReference>
<dbReference type="Gene3D" id="3.40.1410.10">
    <property type="entry name" value="Chorismate lyase-like"/>
    <property type="match status" value="1"/>
</dbReference>
<dbReference type="InterPro" id="IPR036388">
    <property type="entry name" value="WH-like_DNA-bd_sf"/>
</dbReference>
<dbReference type="Gene3D" id="1.10.10.10">
    <property type="entry name" value="Winged helix-like DNA-binding domain superfamily/Winged helix DNA-binding domain"/>
    <property type="match status" value="1"/>
</dbReference>
<dbReference type="Pfam" id="PF07702">
    <property type="entry name" value="UTRA"/>
    <property type="match status" value="1"/>
</dbReference>
<dbReference type="SMART" id="SM00866">
    <property type="entry name" value="UTRA"/>
    <property type="match status" value="1"/>
</dbReference>
<gene>
    <name evidence="6" type="ORF">GCM10010123_44200</name>
</gene>
<dbReference type="SUPFAM" id="SSF64288">
    <property type="entry name" value="Chorismate lyase-like"/>
    <property type="match status" value="1"/>
</dbReference>
<dbReference type="SMART" id="SM00345">
    <property type="entry name" value="HTH_GNTR"/>
    <property type="match status" value="1"/>
</dbReference>
<dbReference type="GO" id="GO:0003700">
    <property type="term" value="F:DNA-binding transcription factor activity"/>
    <property type="evidence" value="ECO:0007669"/>
    <property type="project" value="InterPro"/>
</dbReference>
<reference evidence="6" key="1">
    <citation type="journal article" date="2014" name="Int. J. Syst. Evol. Microbiol.">
        <title>Complete genome sequence of Corynebacterium casei LMG S-19264T (=DSM 44701T), isolated from a smear-ripened cheese.</title>
        <authorList>
            <consortium name="US DOE Joint Genome Institute (JGI-PGF)"/>
            <person name="Walter F."/>
            <person name="Albersmeier A."/>
            <person name="Kalinowski J."/>
            <person name="Ruckert C."/>
        </authorList>
    </citation>
    <scope>NUCLEOTIDE SEQUENCE</scope>
    <source>
        <strain evidence="6">JCM 3090</strain>
    </source>
</reference>
<feature type="domain" description="HTH gntR-type" evidence="5">
    <location>
        <begin position="23"/>
        <end position="92"/>
    </location>
</feature>
<keyword evidence="2" id="KW-0238">DNA-binding</keyword>
<dbReference type="AlphaFoldDB" id="A0A8J3FDC5"/>
<protein>
    <submittedName>
        <fullName evidence="6">GntR family transcriptional regulator</fullName>
    </submittedName>
</protein>
<dbReference type="GO" id="GO:0045892">
    <property type="term" value="P:negative regulation of DNA-templated transcription"/>
    <property type="evidence" value="ECO:0007669"/>
    <property type="project" value="TreeGrafter"/>
</dbReference>
<organism evidence="6 7">
    <name type="scientific">Pilimelia anulata</name>
    <dbReference type="NCBI Taxonomy" id="53371"/>
    <lineage>
        <taxon>Bacteria</taxon>
        <taxon>Bacillati</taxon>
        <taxon>Actinomycetota</taxon>
        <taxon>Actinomycetes</taxon>
        <taxon>Micromonosporales</taxon>
        <taxon>Micromonosporaceae</taxon>
        <taxon>Pilimelia</taxon>
    </lineage>
</organism>
<evidence type="ECO:0000256" key="2">
    <source>
        <dbReference type="ARBA" id="ARBA00023125"/>
    </source>
</evidence>
<dbReference type="InterPro" id="IPR036390">
    <property type="entry name" value="WH_DNA-bd_sf"/>
</dbReference>
<evidence type="ECO:0000256" key="3">
    <source>
        <dbReference type="ARBA" id="ARBA00023163"/>
    </source>
</evidence>
<dbReference type="PANTHER" id="PTHR44846:SF17">
    <property type="entry name" value="GNTR-FAMILY TRANSCRIPTIONAL REGULATOR"/>
    <property type="match status" value="1"/>
</dbReference>
<accession>A0A8J3FDC5</accession>
<evidence type="ECO:0000313" key="6">
    <source>
        <dbReference type="EMBL" id="GGK09473.1"/>
    </source>
</evidence>
<reference evidence="6" key="2">
    <citation type="submission" date="2020-09" db="EMBL/GenBank/DDBJ databases">
        <authorList>
            <person name="Sun Q."/>
            <person name="Ohkuma M."/>
        </authorList>
    </citation>
    <scope>NUCLEOTIDE SEQUENCE</scope>
    <source>
        <strain evidence="6">JCM 3090</strain>
    </source>
</reference>
<feature type="region of interest" description="Disordered" evidence="4">
    <location>
        <begin position="1"/>
        <end position="23"/>
    </location>
</feature>
<dbReference type="Proteomes" id="UP000649739">
    <property type="component" value="Unassembled WGS sequence"/>
</dbReference>
<dbReference type="InterPro" id="IPR050679">
    <property type="entry name" value="Bact_HTH_transcr_reg"/>
</dbReference>
<evidence type="ECO:0000259" key="5">
    <source>
        <dbReference type="PROSITE" id="PS50949"/>
    </source>
</evidence>
<dbReference type="CDD" id="cd07377">
    <property type="entry name" value="WHTH_GntR"/>
    <property type="match status" value="1"/>
</dbReference>
<comment type="caution">
    <text evidence="6">The sequence shown here is derived from an EMBL/GenBank/DDBJ whole genome shotgun (WGS) entry which is preliminary data.</text>
</comment>
<evidence type="ECO:0000313" key="7">
    <source>
        <dbReference type="Proteomes" id="UP000649739"/>
    </source>
</evidence>
<dbReference type="Pfam" id="PF00392">
    <property type="entry name" value="GntR"/>
    <property type="match status" value="1"/>
</dbReference>
<dbReference type="InterPro" id="IPR011663">
    <property type="entry name" value="UTRA"/>
</dbReference>
<evidence type="ECO:0000256" key="1">
    <source>
        <dbReference type="ARBA" id="ARBA00023015"/>
    </source>
</evidence>
<dbReference type="PRINTS" id="PR00035">
    <property type="entry name" value="HTHGNTR"/>
</dbReference>
<name>A0A8J3FDC5_9ACTN</name>
<keyword evidence="3" id="KW-0804">Transcription</keyword>
<sequence length="273" mass="30140">MCHKEPAVALAAPARDSGGMDDKPRYEQVALRLRGRISSGELKPGDRLPSENQLSAEMDVSRDVARKGVLLLVNEGLVESLGRQQGYRVRDVQPLTYHATRSEQVSRRRDAKLDIWMTDVIEAGRRPAISLSVYMDTPPNEVAELLGMDAGDQAAVRRRLRLVDDQAYAISIAYFPPWAVAKIPDLALPIDLQPGPAALMAQCGHGTARIVDRIHLRMPTPEERDILRLPLGVPVAEHVRTPYDGDGAACRVTVTTLPGDRWTLEYEVNPNDA</sequence>
<proteinExistence type="predicted"/>